<comment type="similarity">
    <text evidence="2">Belongs to the membrane fusion protein (MFP) (TC 8.A.1) family.</text>
</comment>
<dbReference type="GO" id="GO:1990281">
    <property type="term" value="C:efflux pump complex"/>
    <property type="evidence" value="ECO:0007669"/>
    <property type="project" value="TreeGrafter"/>
</dbReference>
<dbReference type="Pfam" id="PF25967">
    <property type="entry name" value="RND-MFP_C"/>
    <property type="match status" value="1"/>
</dbReference>
<dbReference type="Gene3D" id="6.20.50.140">
    <property type="match status" value="1"/>
</dbReference>
<gene>
    <name evidence="10" type="ORF">SAMN04488117_106111</name>
</gene>
<feature type="domain" description="YknX-like beta-barrel" evidence="9">
    <location>
        <begin position="220"/>
        <end position="302"/>
    </location>
</feature>
<dbReference type="PANTHER" id="PTHR30469">
    <property type="entry name" value="MULTIDRUG RESISTANCE PROTEIN MDTA"/>
    <property type="match status" value="1"/>
</dbReference>
<dbReference type="NCBIfam" id="TIGR01730">
    <property type="entry name" value="RND_mfp"/>
    <property type="match status" value="1"/>
</dbReference>
<keyword evidence="4 5" id="KW-0175">Coiled coil</keyword>
<proteinExistence type="inferred from homology"/>
<dbReference type="GO" id="GO:0015562">
    <property type="term" value="F:efflux transmembrane transporter activity"/>
    <property type="evidence" value="ECO:0007669"/>
    <property type="project" value="TreeGrafter"/>
</dbReference>
<evidence type="ECO:0000256" key="2">
    <source>
        <dbReference type="ARBA" id="ARBA00009477"/>
    </source>
</evidence>
<dbReference type="Gene3D" id="2.40.30.170">
    <property type="match status" value="1"/>
</dbReference>
<feature type="domain" description="Multidrug resistance protein MdtA-like C-terminal permuted SH3" evidence="8">
    <location>
        <begin position="310"/>
        <end position="369"/>
    </location>
</feature>
<dbReference type="GO" id="GO:1990195">
    <property type="term" value="C:macrolide transmembrane transporter complex"/>
    <property type="evidence" value="ECO:0007669"/>
    <property type="project" value="InterPro"/>
</dbReference>
<feature type="domain" description="Multidrug resistance protein MdtA-like alpha-helical hairpin" evidence="6">
    <location>
        <begin position="105"/>
        <end position="180"/>
    </location>
</feature>
<name>A0A1G7N0K0_9RHOB</name>
<evidence type="ECO:0000259" key="6">
    <source>
        <dbReference type="Pfam" id="PF25876"/>
    </source>
</evidence>
<evidence type="ECO:0000256" key="4">
    <source>
        <dbReference type="ARBA" id="ARBA00023054"/>
    </source>
</evidence>
<dbReference type="AlphaFoldDB" id="A0A1G7N0K0"/>
<dbReference type="Pfam" id="PF25876">
    <property type="entry name" value="HH_MFP_RND"/>
    <property type="match status" value="1"/>
</dbReference>
<feature type="coiled-coil region" evidence="5">
    <location>
        <begin position="89"/>
        <end position="170"/>
    </location>
</feature>
<evidence type="ECO:0000256" key="5">
    <source>
        <dbReference type="SAM" id="Coils"/>
    </source>
</evidence>
<accession>A0A1G7N0K0</accession>
<evidence type="ECO:0000313" key="11">
    <source>
        <dbReference type="Proteomes" id="UP000182284"/>
    </source>
</evidence>
<reference evidence="10 11" key="1">
    <citation type="submission" date="2016-10" db="EMBL/GenBank/DDBJ databases">
        <authorList>
            <person name="de Groot N.N."/>
        </authorList>
    </citation>
    <scope>NUCLEOTIDE SEQUENCE [LARGE SCALE GENOMIC DNA]</scope>
    <source>
        <strain evidence="10 11">DSM 27375</strain>
    </source>
</reference>
<dbReference type="InterPro" id="IPR058636">
    <property type="entry name" value="Beta-barrel_YknX"/>
</dbReference>
<dbReference type="GO" id="GO:1990961">
    <property type="term" value="P:xenobiotic detoxification by transmembrane export across the plasma membrane"/>
    <property type="evidence" value="ECO:0007669"/>
    <property type="project" value="InterPro"/>
</dbReference>
<dbReference type="OrthoDB" id="9791520at2"/>
<sequence length="388" mass="40517">MKTPLRLLIVILLLGAAYWGWTQYAGQDDQAPPQTARVTRGSVSETVLASGTIEAKQLISVGARTSGQIETMAVSLGQTVVAGDLIAQIDSQDQQNDVLQAEAELANINAQIAAKNASLKKAQLSLNRLNELNKQNYASQEDVESAIADLAVYEAELEALDAQKSSAEVNVSTAKIALDRTTVTAPISGTVVAVVVDEGQTVNANTTSPTLVKLANLDKMLVKAEISEADVVHVAAGQKVSFTILGEPDNAFAATVRNIEPAPSEIEDSDTISSDEAIYYNGILEVDNPDHVLRIGMTTQVSVVLDEALNVLTVPAAALNTGAEGQPFVMVYDATSGAEKMQPVEVGLNDKVTVEIISGLNEGDLVVTGAAVAASTGSAGRMGPGMGF</sequence>
<dbReference type="PANTHER" id="PTHR30469:SF33">
    <property type="entry name" value="SLR1207 PROTEIN"/>
    <property type="match status" value="1"/>
</dbReference>
<protein>
    <submittedName>
        <fullName evidence="10">Membrane fusion protein, macrolide-specific efflux system</fullName>
    </submittedName>
</protein>
<organism evidence="10 11">
    <name type="scientific">Celeribacter baekdonensis</name>
    <dbReference type="NCBI Taxonomy" id="875171"/>
    <lineage>
        <taxon>Bacteria</taxon>
        <taxon>Pseudomonadati</taxon>
        <taxon>Pseudomonadota</taxon>
        <taxon>Alphaproteobacteria</taxon>
        <taxon>Rhodobacterales</taxon>
        <taxon>Roseobacteraceae</taxon>
        <taxon>Celeribacter</taxon>
    </lineage>
</organism>
<dbReference type="InterPro" id="IPR030190">
    <property type="entry name" value="MacA_alpha-hairpin_sf"/>
</dbReference>
<feature type="domain" description="Multidrug resistance protein MdtA-like barrel-sandwich hybrid" evidence="7">
    <location>
        <begin position="59"/>
        <end position="212"/>
    </location>
</feature>
<evidence type="ECO:0000256" key="3">
    <source>
        <dbReference type="ARBA" id="ARBA00022448"/>
    </source>
</evidence>
<dbReference type="Gene3D" id="2.40.50.100">
    <property type="match status" value="1"/>
</dbReference>
<dbReference type="GO" id="GO:0019898">
    <property type="term" value="C:extrinsic component of membrane"/>
    <property type="evidence" value="ECO:0007669"/>
    <property type="project" value="InterPro"/>
</dbReference>
<dbReference type="InterPro" id="IPR006143">
    <property type="entry name" value="RND_pump_MFP"/>
</dbReference>
<dbReference type="EMBL" id="FNBL01000006">
    <property type="protein sequence ID" value="SDF67436.1"/>
    <property type="molecule type" value="Genomic_DNA"/>
</dbReference>
<evidence type="ECO:0000256" key="1">
    <source>
        <dbReference type="ARBA" id="ARBA00004196"/>
    </source>
</evidence>
<dbReference type="Gene3D" id="6.10.140.1990">
    <property type="match status" value="1"/>
</dbReference>
<evidence type="ECO:0000313" key="10">
    <source>
        <dbReference type="EMBL" id="SDF67436.1"/>
    </source>
</evidence>
<dbReference type="SUPFAM" id="SSF111369">
    <property type="entry name" value="HlyD-like secretion proteins"/>
    <property type="match status" value="1"/>
</dbReference>
<keyword evidence="3" id="KW-0813">Transport</keyword>
<dbReference type="Pfam" id="PF25990">
    <property type="entry name" value="Beta-barrel_YknX"/>
    <property type="match status" value="1"/>
</dbReference>
<evidence type="ECO:0000259" key="8">
    <source>
        <dbReference type="Pfam" id="PF25967"/>
    </source>
</evidence>
<comment type="subcellular location">
    <subcellularLocation>
        <location evidence="1">Cell envelope</location>
    </subcellularLocation>
</comment>
<dbReference type="InterPro" id="IPR058624">
    <property type="entry name" value="MdtA-like_HH"/>
</dbReference>
<dbReference type="InterPro" id="IPR058625">
    <property type="entry name" value="MdtA-like_BSH"/>
</dbReference>
<dbReference type="Proteomes" id="UP000182284">
    <property type="component" value="Unassembled WGS sequence"/>
</dbReference>
<dbReference type="GO" id="GO:0030313">
    <property type="term" value="C:cell envelope"/>
    <property type="evidence" value="ECO:0007669"/>
    <property type="project" value="UniProtKB-SubCell"/>
</dbReference>
<dbReference type="Pfam" id="PF25917">
    <property type="entry name" value="BSH_RND"/>
    <property type="match status" value="1"/>
</dbReference>
<dbReference type="InterPro" id="IPR058627">
    <property type="entry name" value="MdtA-like_C"/>
</dbReference>
<evidence type="ECO:0000259" key="7">
    <source>
        <dbReference type="Pfam" id="PF25917"/>
    </source>
</evidence>
<dbReference type="RefSeq" id="WP_074645185.1">
    <property type="nucleotide sequence ID" value="NZ_FNBL01000006.1"/>
</dbReference>
<evidence type="ECO:0000259" key="9">
    <source>
        <dbReference type="Pfam" id="PF25990"/>
    </source>
</evidence>